<dbReference type="CDD" id="cd00093">
    <property type="entry name" value="HTH_XRE"/>
    <property type="match status" value="1"/>
</dbReference>
<dbReference type="PROSITE" id="PS50943">
    <property type="entry name" value="HTH_CROC1"/>
    <property type="match status" value="1"/>
</dbReference>
<accession>A0A2T4KJH4</accession>
<evidence type="ECO:0000259" key="1">
    <source>
        <dbReference type="PROSITE" id="PS50943"/>
    </source>
</evidence>
<evidence type="ECO:0000313" key="3">
    <source>
        <dbReference type="Proteomes" id="UP000242547"/>
    </source>
</evidence>
<dbReference type="Pfam" id="PF01381">
    <property type="entry name" value="HTH_3"/>
    <property type="match status" value="1"/>
</dbReference>
<dbReference type="SMART" id="SM00530">
    <property type="entry name" value="HTH_XRE"/>
    <property type="match status" value="1"/>
</dbReference>
<reference evidence="2 3" key="1">
    <citation type="journal article" date="2016" name="Front. Microbiol.">
        <title>Comprehensive Phylogenetic Analysis of Bovine Non-aureus Staphylococci Species Based on Whole-Genome Sequencing.</title>
        <authorList>
            <person name="Naushad S."/>
            <person name="Barkema H.W."/>
            <person name="Luby C."/>
            <person name="Condas L.A."/>
            <person name="Nobrega D.B."/>
            <person name="Carson D.A."/>
            <person name="De Buck J."/>
        </authorList>
    </citation>
    <scope>NUCLEOTIDE SEQUENCE [LARGE SCALE GENOMIC DNA]</scope>
    <source>
        <strain evidence="2 3">SNUC 761</strain>
    </source>
</reference>
<evidence type="ECO:0000313" key="2">
    <source>
        <dbReference type="EMBL" id="PTE74104.1"/>
    </source>
</evidence>
<comment type="caution">
    <text evidence="2">The sequence shown here is derived from an EMBL/GenBank/DDBJ whole genome shotgun (WGS) entry which is preliminary data.</text>
</comment>
<dbReference type="Gene3D" id="1.10.260.40">
    <property type="entry name" value="lambda repressor-like DNA-binding domains"/>
    <property type="match status" value="1"/>
</dbReference>
<protein>
    <submittedName>
        <fullName evidence="2">XRE family transcriptional regulator</fullName>
    </submittedName>
</protein>
<dbReference type="AlphaFoldDB" id="A0A2T4KJH4"/>
<dbReference type="InterPro" id="IPR001387">
    <property type="entry name" value="Cro/C1-type_HTH"/>
</dbReference>
<organism evidence="2 3">
    <name type="scientific">Staphylococcus devriesei</name>
    <dbReference type="NCBI Taxonomy" id="586733"/>
    <lineage>
        <taxon>Bacteria</taxon>
        <taxon>Bacillati</taxon>
        <taxon>Bacillota</taxon>
        <taxon>Bacilli</taxon>
        <taxon>Bacillales</taxon>
        <taxon>Staphylococcaceae</taxon>
        <taxon>Staphylococcus</taxon>
    </lineage>
</organism>
<dbReference type="InterPro" id="IPR010982">
    <property type="entry name" value="Lambda_DNA-bd_dom_sf"/>
</dbReference>
<dbReference type="GO" id="GO:0003677">
    <property type="term" value="F:DNA binding"/>
    <property type="evidence" value="ECO:0007669"/>
    <property type="project" value="InterPro"/>
</dbReference>
<feature type="domain" description="HTH cro/C1-type" evidence="1">
    <location>
        <begin position="18"/>
        <end position="72"/>
    </location>
</feature>
<dbReference type="RefSeq" id="WP_107505756.1">
    <property type="nucleotide sequence ID" value="NZ_QXSV01000006.1"/>
</dbReference>
<gene>
    <name evidence="2" type="ORF">BUY44_02865</name>
</gene>
<name>A0A2T4KJH4_9STAP</name>
<proteinExistence type="predicted"/>
<dbReference type="Proteomes" id="UP000242547">
    <property type="component" value="Unassembled WGS sequence"/>
</dbReference>
<dbReference type="EMBL" id="PYZL01000011">
    <property type="protein sequence ID" value="PTE74104.1"/>
    <property type="molecule type" value="Genomic_DNA"/>
</dbReference>
<sequence>MRSIMIRPEDRMKIAQRINEIRLDANMLQSEFGERLGVGRLAVCRWENRAQLPPMKTIKKMAEEFSTTPEWILYGRDSDE</sequence>
<dbReference type="SUPFAM" id="SSF47413">
    <property type="entry name" value="lambda repressor-like DNA-binding domains"/>
    <property type="match status" value="1"/>
</dbReference>